<feature type="chain" id="PRO_5040461082" description="Fruit-body specific protein a" evidence="1">
    <location>
        <begin position="20"/>
        <end position="489"/>
    </location>
</feature>
<dbReference type="OrthoDB" id="271448at2759"/>
<evidence type="ECO:0000256" key="1">
    <source>
        <dbReference type="SAM" id="SignalP"/>
    </source>
</evidence>
<sequence length="489" mass="52334">MSTFARLLTITLLAVSINAATTGIVPPSQRGQPDSFGPGIDLNTTITNTDHIESTVPLVDQKAGANDDTPPNSPVPVTVVTALDGQLVNSTIADIAVAQRPTLAKRDTAYEQVFAGNGVNFADRDGSIQGTAYLTYTVVSNSTYNVQDCLDFCSRVNGCVFANLYYEYNNYLLDYVFSEKSNLKCALYGDVHGAVEKTNLGGQQSIPAPAGTTYIQNSSGWASKTLVDPDVPEGYDLVYGPTGGANNAPGYMGFAFIDKYDVDACAALCNTRGSDGQGGSCQYFNIWRALVNGVPTTYTCSFYYLPADESTAVNYGQGDLKVTYARGYRRKSLIVDGGFESYNCDDFCFAASSTNWIGTSLDGGSLDASIFHYAPYARSGSSVALLGSATGADALPGTLTVANPLATVPGRQYVIAFFHASVYSGQAAEKDAFFEVLWNDQVVKSYTPGYQPWTFYEITVTAQGNDKLAFRGGKAPAWSFIDDVDVWAL</sequence>
<evidence type="ECO:0008006" key="4">
    <source>
        <dbReference type="Google" id="ProtNLM"/>
    </source>
</evidence>
<proteinExistence type="predicted"/>
<reference evidence="2" key="2">
    <citation type="submission" date="2021-10" db="EMBL/GenBank/DDBJ databases">
        <title>Phylogenomics reveals ancestral predisposition of the termite-cultivated fungus Termitomyces towards a domesticated lifestyle.</title>
        <authorList>
            <person name="Auxier B."/>
            <person name="Grum-Grzhimaylo A."/>
            <person name="Cardenas M.E."/>
            <person name="Lodge J.D."/>
            <person name="Laessoe T."/>
            <person name="Pedersen O."/>
            <person name="Smith M.E."/>
            <person name="Kuyper T.W."/>
            <person name="Franco-Molano E.A."/>
            <person name="Baroni T.J."/>
            <person name="Aanen D.K."/>
        </authorList>
    </citation>
    <scope>NUCLEOTIDE SEQUENCE</scope>
    <source>
        <strain evidence="2">D49</strain>
    </source>
</reference>
<keyword evidence="1" id="KW-0732">Signal</keyword>
<comment type="caution">
    <text evidence="2">The sequence shown here is derived from an EMBL/GenBank/DDBJ whole genome shotgun (WGS) entry which is preliminary data.</text>
</comment>
<dbReference type="EMBL" id="JABCKI010006003">
    <property type="protein sequence ID" value="KAG5635908.1"/>
    <property type="molecule type" value="Genomic_DNA"/>
</dbReference>
<dbReference type="PANTHER" id="PTHR36578:SF1">
    <property type="entry name" value="APPLE DOMAIN-CONTAINING PROTEIN"/>
    <property type="match status" value="1"/>
</dbReference>
<protein>
    <recommendedName>
        <fullName evidence="4">Fruit-body specific protein a</fullName>
    </recommendedName>
</protein>
<organism evidence="2 3">
    <name type="scientific">Sphagnurus paluster</name>
    <dbReference type="NCBI Taxonomy" id="117069"/>
    <lineage>
        <taxon>Eukaryota</taxon>
        <taxon>Fungi</taxon>
        <taxon>Dikarya</taxon>
        <taxon>Basidiomycota</taxon>
        <taxon>Agaricomycotina</taxon>
        <taxon>Agaricomycetes</taxon>
        <taxon>Agaricomycetidae</taxon>
        <taxon>Agaricales</taxon>
        <taxon>Tricholomatineae</taxon>
        <taxon>Lyophyllaceae</taxon>
        <taxon>Sphagnurus</taxon>
    </lineage>
</organism>
<dbReference type="Proteomes" id="UP000717328">
    <property type="component" value="Unassembled WGS sequence"/>
</dbReference>
<dbReference type="AlphaFoldDB" id="A0A9P7K3Y5"/>
<gene>
    <name evidence="2" type="ORF">H0H81_009689</name>
</gene>
<evidence type="ECO:0000313" key="2">
    <source>
        <dbReference type="EMBL" id="KAG5635908.1"/>
    </source>
</evidence>
<name>A0A9P7K3Y5_9AGAR</name>
<dbReference type="Gene3D" id="2.60.120.260">
    <property type="entry name" value="Galactose-binding domain-like"/>
    <property type="match status" value="1"/>
</dbReference>
<evidence type="ECO:0000313" key="3">
    <source>
        <dbReference type="Proteomes" id="UP000717328"/>
    </source>
</evidence>
<reference evidence="2" key="1">
    <citation type="submission" date="2021-02" db="EMBL/GenBank/DDBJ databases">
        <authorList>
            <person name="Nieuwenhuis M."/>
            <person name="Van De Peppel L.J.J."/>
        </authorList>
    </citation>
    <scope>NUCLEOTIDE SEQUENCE</scope>
    <source>
        <strain evidence="2">D49</strain>
    </source>
</reference>
<feature type="signal peptide" evidence="1">
    <location>
        <begin position="1"/>
        <end position="19"/>
    </location>
</feature>
<dbReference type="PANTHER" id="PTHR36578">
    <property type="entry name" value="CHROMOSOME 15, WHOLE GENOME SHOTGUN SEQUENCE"/>
    <property type="match status" value="1"/>
</dbReference>
<keyword evidence="3" id="KW-1185">Reference proteome</keyword>
<accession>A0A9P7K3Y5</accession>